<evidence type="ECO:0000313" key="1">
    <source>
        <dbReference type="EMBL" id="MDY0394173.1"/>
    </source>
</evidence>
<name>A0ABU5C4D0_9BACI</name>
<evidence type="ECO:0000313" key="2">
    <source>
        <dbReference type="Proteomes" id="UP001281447"/>
    </source>
</evidence>
<dbReference type="EMBL" id="JAWDIP010000003">
    <property type="protein sequence ID" value="MDY0394173.1"/>
    <property type="molecule type" value="Genomic_DNA"/>
</dbReference>
<dbReference type="Proteomes" id="UP001281447">
    <property type="component" value="Unassembled WGS sequence"/>
</dbReference>
<protein>
    <recommendedName>
        <fullName evidence="3">Fur-regulated basic protein B</fullName>
    </recommendedName>
</protein>
<accession>A0ABU5C4D0</accession>
<organism evidence="1 2">
    <name type="scientific">Tigheibacillus halophilus</name>
    <dbReference type="NCBI Taxonomy" id="361280"/>
    <lineage>
        <taxon>Bacteria</taxon>
        <taxon>Bacillati</taxon>
        <taxon>Bacillota</taxon>
        <taxon>Bacilli</taxon>
        <taxon>Bacillales</taxon>
        <taxon>Bacillaceae</taxon>
        <taxon>Tigheibacillus</taxon>
    </lineage>
</organism>
<gene>
    <name evidence="1" type="ORF">RWE15_06340</name>
</gene>
<evidence type="ECO:0008006" key="3">
    <source>
        <dbReference type="Google" id="ProtNLM"/>
    </source>
</evidence>
<reference evidence="1 2" key="1">
    <citation type="submission" date="2023-10" db="EMBL/GenBank/DDBJ databases">
        <title>Virgibacillus halophilus 5B73C genome.</title>
        <authorList>
            <person name="Miliotis G."/>
            <person name="Sengupta P."/>
            <person name="Hameed A."/>
            <person name="Chuvochina M."/>
            <person name="Mcdonagh F."/>
            <person name="Simpson A.C."/>
            <person name="Singh N.K."/>
            <person name="Rekha P.D."/>
            <person name="Raman K."/>
            <person name="Hugenholtz P."/>
            <person name="Venkateswaran K."/>
        </authorList>
    </citation>
    <scope>NUCLEOTIDE SEQUENCE [LARGE SCALE GENOMIC DNA]</scope>
    <source>
        <strain evidence="1 2">5B73C</strain>
    </source>
</reference>
<comment type="caution">
    <text evidence="1">The sequence shown here is derived from an EMBL/GenBank/DDBJ whole genome shotgun (WGS) entry which is preliminary data.</text>
</comment>
<proteinExistence type="predicted"/>
<keyword evidence="2" id="KW-1185">Reference proteome</keyword>
<sequence length="45" mass="5283">MWKSACWTVTRKSCELTSKEVELTSKLSDLTRERREKKRIPAGDK</sequence>